<dbReference type="SUPFAM" id="SSF82199">
    <property type="entry name" value="SET domain"/>
    <property type="match status" value="1"/>
</dbReference>
<dbReference type="Pfam" id="PF00856">
    <property type="entry name" value="SET"/>
    <property type="match status" value="1"/>
</dbReference>
<protein>
    <recommendedName>
        <fullName evidence="2">SET domain-containing protein</fullName>
    </recommendedName>
</protein>
<dbReference type="InterPro" id="IPR046341">
    <property type="entry name" value="SET_dom_sf"/>
</dbReference>
<dbReference type="Gene3D" id="2.170.270.10">
    <property type="entry name" value="SET domain"/>
    <property type="match status" value="1"/>
</dbReference>
<sequence length="188" mass="21935">MSLAKRIQFLFFLSVAKFICSGRIRNPNIRNELQLFPFLFNISFIKETTQNYDHFRVFLKETDQKGLGVFSSRRIPANRTVMYYRLKIFENTYQRVGDGKYSLVVMKRFNNAYVIDDNKVADLYEGSNSQPIARIPFWAYIANEPDVTESPNCVLVLVTIKDWFNVGELLLLKLASIKDIEPGQEITW</sequence>
<dbReference type="InterPro" id="IPR001214">
    <property type="entry name" value="SET_dom"/>
</dbReference>
<gene>
    <name evidence="3" type="ORF">BpHYR1_037433</name>
</gene>
<feature type="domain" description="SET" evidence="2">
    <location>
        <begin position="55"/>
        <end position="188"/>
    </location>
</feature>
<reference evidence="3 4" key="1">
    <citation type="journal article" date="2018" name="Sci. Rep.">
        <title>Genomic signatures of local adaptation to the degree of environmental predictability in rotifers.</title>
        <authorList>
            <person name="Franch-Gras L."/>
            <person name="Hahn C."/>
            <person name="Garcia-Roger E.M."/>
            <person name="Carmona M.J."/>
            <person name="Serra M."/>
            <person name="Gomez A."/>
        </authorList>
    </citation>
    <scope>NUCLEOTIDE SEQUENCE [LARGE SCALE GENOMIC DNA]</scope>
    <source>
        <strain evidence="3">HYR1</strain>
    </source>
</reference>
<keyword evidence="4" id="KW-1185">Reference proteome</keyword>
<dbReference type="EMBL" id="REGN01002666">
    <property type="protein sequence ID" value="RNA26816.1"/>
    <property type="molecule type" value="Genomic_DNA"/>
</dbReference>
<evidence type="ECO:0000313" key="4">
    <source>
        <dbReference type="Proteomes" id="UP000276133"/>
    </source>
</evidence>
<feature type="signal peptide" evidence="1">
    <location>
        <begin position="1"/>
        <end position="21"/>
    </location>
</feature>
<name>A0A3M7RTC4_BRAPC</name>
<evidence type="ECO:0000256" key="1">
    <source>
        <dbReference type="SAM" id="SignalP"/>
    </source>
</evidence>
<dbReference type="Proteomes" id="UP000276133">
    <property type="component" value="Unassembled WGS sequence"/>
</dbReference>
<evidence type="ECO:0000313" key="3">
    <source>
        <dbReference type="EMBL" id="RNA26816.1"/>
    </source>
</evidence>
<feature type="chain" id="PRO_5018030721" description="SET domain-containing protein" evidence="1">
    <location>
        <begin position="22"/>
        <end position="188"/>
    </location>
</feature>
<dbReference type="PROSITE" id="PS50280">
    <property type="entry name" value="SET"/>
    <property type="match status" value="1"/>
</dbReference>
<comment type="caution">
    <text evidence="3">The sequence shown here is derived from an EMBL/GenBank/DDBJ whole genome shotgun (WGS) entry which is preliminary data.</text>
</comment>
<proteinExistence type="predicted"/>
<evidence type="ECO:0000259" key="2">
    <source>
        <dbReference type="PROSITE" id="PS50280"/>
    </source>
</evidence>
<dbReference type="AlphaFoldDB" id="A0A3M7RTC4"/>
<keyword evidence="1" id="KW-0732">Signal</keyword>
<organism evidence="3 4">
    <name type="scientific">Brachionus plicatilis</name>
    <name type="common">Marine rotifer</name>
    <name type="synonym">Brachionus muelleri</name>
    <dbReference type="NCBI Taxonomy" id="10195"/>
    <lineage>
        <taxon>Eukaryota</taxon>
        <taxon>Metazoa</taxon>
        <taxon>Spiralia</taxon>
        <taxon>Gnathifera</taxon>
        <taxon>Rotifera</taxon>
        <taxon>Eurotatoria</taxon>
        <taxon>Monogononta</taxon>
        <taxon>Pseudotrocha</taxon>
        <taxon>Ploima</taxon>
        <taxon>Brachionidae</taxon>
        <taxon>Brachionus</taxon>
    </lineage>
</organism>
<accession>A0A3M7RTC4</accession>